<evidence type="ECO:0000313" key="1">
    <source>
        <dbReference type="EMBL" id="MDT0095892.1"/>
    </source>
</evidence>
<proteinExistence type="predicted"/>
<comment type="caution">
    <text evidence="1">The sequence shown here is derived from an EMBL/GenBank/DDBJ whole genome shotgun (WGS) entry which is preliminary data.</text>
</comment>
<name>A0ABU2ICX8_9LIST</name>
<reference evidence="1 2" key="1">
    <citation type="submission" date="2023-05" db="EMBL/GenBank/DDBJ databases">
        <title>A Combination of Whole Genome Sequencing and Metagenomics Reveals Diversity of Listeria spp. in Soil Collected from the Nantahala National Forest.</title>
        <authorList>
            <person name="Wang J."/>
            <person name="Schamp C.N."/>
            <person name="Hudson L.K."/>
            <person name="Chaggar H.K."/>
            <person name="Bryan D.W."/>
            <person name="Radosevich M."/>
            <person name="Denes T.G."/>
        </authorList>
    </citation>
    <scope>NUCLEOTIDE SEQUENCE [LARGE SCALE GENOMIC DNA]</scope>
    <source>
        <strain evidence="1 2">UTK S2-0009</strain>
    </source>
</reference>
<gene>
    <name evidence="1" type="ORF">QJV39_04125</name>
</gene>
<sequence>MMEEINSNKELVIDYTNALFTSQELFLQKNATATISIETNLTANQHMKDVYSDSLTHTDNYCTYLSYDIQNVLKIAGLFEEIDEQMKNQFEDIQ</sequence>
<organism evidence="1 2">
    <name type="scientific">Listeria swaminathanii</name>
    <dbReference type="NCBI Taxonomy" id="2713501"/>
    <lineage>
        <taxon>Bacteria</taxon>
        <taxon>Bacillati</taxon>
        <taxon>Bacillota</taxon>
        <taxon>Bacilli</taxon>
        <taxon>Bacillales</taxon>
        <taxon>Listeriaceae</taxon>
        <taxon>Listeria</taxon>
    </lineage>
</organism>
<evidence type="ECO:0000313" key="2">
    <source>
        <dbReference type="Proteomes" id="UP001267344"/>
    </source>
</evidence>
<dbReference type="InterPro" id="IPR021477">
    <property type="entry name" value="TVIIS_effector_SACOL2603_fam"/>
</dbReference>
<dbReference type="NCBIfam" id="TIGR04197">
    <property type="entry name" value="T7SS_SACOL2603"/>
    <property type="match status" value="1"/>
</dbReference>
<dbReference type="GeneID" id="93238755"/>
<keyword evidence="2" id="KW-1185">Reference proteome</keyword>
<dbReference type="Proteomes" id="UP001267344">
    <property type="component" value="Unassembled WGS sequence"/>
</dbReference>
<dbReference type="EMBL" id="JASBAG010000001">
    <property type="protein sequence ID" value="MDT0095892.1"/>
    <property type="molecule type" value="Genomic_DNA"/>
</dbReference>
<protein>
    <submittedName>
        <fullName evidence="1">TIGR04197 family type VII secretion effector</fullName>
    </submittedName>
</protein>
<dbReference type="RefSeq" id="WP_185614811.1">
    <property type="nucleotide sequence ID" value="NZ_CP156021.1"/>
</dbReference>
<accession>A0ABU2ICX8</accession>